<protein>
    <submittedName>
        <fullName evidence="3">Uncharacterized protein</fullName>
    </submittedName>
</protein>
<feature type="coiled-coil region" evidence="1">
    <location>
        <begin position="160"/>
        <end position="187"/>
    </location>
</feature>
<dbReference type="RefSeq" id="WP_230447156.1">
    <property type="nucleotide sequence ID" value="NZ_JARWAI010000007.1"/>
</dbReference>
<keyword evidence="1" id="KW-0175">Coiled coil</keyword>
<reference evidence="3 4" key="1">
    <citation type="submission" date="2023-04" db="EMBL/GenBank/DDBJ databases">
        <title>A long-awaited taxogenomic arrangement of the family Halomonadaceae.</title>
        <authorList>
            <person name="De La Haba R."/>
            <person name="Chuvochina M."/>
            <person name="Wittouck S."/>
            <person name="Arahal D.R."/>
            <person name="Sanchez-Porro C."/>
            <person name="Hugenholtz P."/>
            <person name="Ventosa A."/>
        </authorList>
    </citation>
    <scope>NUCLEOTIDE SEQUENCE [LARGE SCALE GENOMIC DNA]</scope>
    <source>
        <strain evidence="3 4">DSM 18042</strain>
    </source>
</reference>
<organism evidence="3 4">
    <name type="scientific">Vreelandella gomseomensis</name>
    <dbReference type="NCBI Taxonomy" id="370766"/>
    <lineage>
        <taxon>Bacteria</taxon>
        <taxon>Pseudomonadati</taxon>
        <taxon>Pseudomonadota</taxon>
        <taxon>Gammaproteobacteria</taxon>
        <taxon>Oceanospirillales</taxon>
        <taxon>Halomonadaceae</taxon>
        <taxon>Vreelandella</taxon>
    </lineage>
</organism>
<dbReference type="EMBL" id="JARWAI010000007">
    <property type="protein sequence ID" value="MDR5875430.1"/>
    <property type="molecule type" value="Genomic_DNA"/>
</dbReference>
<comment type="caution">
    <text evidence="3">The sequence shown here is derived from an EMBL/GenBank/DDBJ whole genome shotgun (WGS) entry which is preliminary data.</text>
</comment>
<evidence type="ECO:0000256" key="1">
    <source>
        <dbReference type="SAM" id="Coils"/>
    </source>
</evidence>
<name>A0ABU1GEM3_9GAMM</name>
<proteinExistence type="predicted"/>
<gene>
    <name evidence="3" type="ORF">QC815_10900</name>
</gene>
<evidence type="ECO:0000313" key="4">
    <source>
        <dbReference type="Proteomes" id="UP001269267"/>
    </source>
</evidence>
<sequence length="435" mass="48606">MMLVDGDQWRLFNLQAQCDVVKPFPRLESPARLLVHFGDAFTGLLRFEGQTKFARALIERQVRREGWIEGPSHIVIHRLFKTSGGGQAFYTAIPLDTWQQLLDWVRRQRDHCLVYPTGALLADVNMNQGRILRLGRRLLMFARDKHGLVFEDVYSATTGMDDLQLAAQTLGANIAELDRQADRQNRRRYEWLTAAEEDDDAIDTAIMDTLQQAGDVKIDRVMPRRFRTRQDSSGQDALNQGALSSALPLALNRLGARESSNTGVEKVAWWSESMAPAVMTTIGVLAIGIGVAGTFAHQLAKGEWAQSETLMSDVRDKRTAIQQVQFDDYSSDLTELANFATRLNQGAPYTPTQVLDSVRSAAVRGLTIYRVHLESSRRSGYQLRVDGVSDGADSDAVRIFLSTLRGHGWRPVPLEPSGSEPGSFSYRLEPESLDL</sequence>
<accession>A0ABU1GEM3</accession>
<keyword evidence="4" id="KW-1185">Reference proteome</keyword>
<feature type="region of interest" description="Disordered" evidence="2">
    <location>
        <begin position="411"/>
        <end position="435"/>
    </location>
</feature>
<evidence type="ECO:0000256" key="2">
    <source>
        <dbReference type="SAM" id="MobiDB-lite"/>
    </source>
</evidence>
<evidence type="ECO:0000313" key="3">
    <source>
        <dbReference type="EMBL" id="MDR5875430.1"/>
    </source>
</evidence>
<dbReference type="Proteomes" id="UP001269267">
    <property type="component" value="Unassembled WGS sequence"/>
</dbReference>